<dbReference type="AlphaFoldDB" id="A0A8J3QU35"/>
<dbReference type="PANTHER" id="PTHR40036">
    <property type="entry name" value="MACROCIN O-METHYLTRANSFERASE"/>
    <property type="match status" value="1"/>
</dbReference>
<evidence type="ECO:0008006" key="3">
    <source>
        <dbReference type="Google" id="ProtNLM"/>
    </source>
</evidence>
<accession>A0A8J3QU35</accession>
<dbReference type="Gene3D" id="3.40.50.150">
    <property type="entry name" value="Vaccinia Virus protein VP39"/>
    <property type="match status" value="1"/>
</dbReference>
<evidence type="ECO:0000313" key="1">
    <source>
        <dbReference type="EMBL" id="GIH16559.1"/>
    </source>
</evidence>
<keyword evidence="2" id="KW-1185">Reference proteome</keyword>
<evidence type="ECO:0000313" key="2">
    <source>
        <dbReference type="Proteomes" id="UP000642748"/>
    </source>
</evidence>
<name>A0A8J3QU35_9ACTN</name>
<dbReference type="Pfam" id="PF05711">
    <property type="entry name" value="TylF"/>
    <property type="match status" value="1"/>
</dbReference>
<proteinExistence type="predicted"/>
<reference evidence="1" key="1">
    <citation type="submission" date="2021-01" db="EMBL/GenBank/DDBJ databases">
        <title>Whole genome shotgun sequence of Rugosimonospora africana NBRC 104875.</title>
        <authorList>
            <person name="Komaki H."/>
            <person name="Tamura T."/>
        </authorList>
    </citation>
    <scope>NUCLEOTIDE SEQUENCE</scope>
    <source>
        <strain evidence="1">NBRC 104875</strain>
    </source>
</reference>
<gene>
    <name evidence="1" type="ORF">Raf01_47310</name>
</gene>
<dbReference type="EMBL" id="BONZ01000045">
    <property type="protein sequence ID" value="GIH16559.1"/>
    <property type="molecule type" value="Genomic_DNA"/>
</dbReference>
<comment type="caution">
    <text evidence="1">The sequence shown here is derived from an EMBL/GenBank/DDBJ whole genome shotgun (WGS) entry which is preliminary data.</text>
</comment>
<sequence length="213" mass="23205">MDNHMILELAAENRMGGVDNLVNIYWGLSSVLAAGVDGGVVEIGCYQGRTSVLLRMIIDHFAPGRELHVFDSFAGLPAPGPNDTDYTVEGQLATGLDAVRETFARWQVAEPIIHAGWFEETLAVGLPERLCFAYIDGDLYDSVWTSLEAVYGRLSPGAVVIVDDYCDPEKSPRAFPHFPGAKKACTEFFADKPEKMSVLVGSGNLAAGYFRKN</sequence>
<dbReference type="InterPro" id="IPR029063">
    <property type="entry name" value="SAM-dependent_MTases_sf"/>
</dbReference>
<dbReference type="Proteomes" id="UP000642748">
    <property type="component" value="Unassembled WGS sequence"/>
</dbReference>
<protein>
    <recommendedName>
        <fullName evidence="3">Methyltransferase</fullName>
    </recommendedName>
</protein>
<dbReference type="PANTHER" id="PTHR40036:SF1">
    <property type="entry name" value="MACROCIN O-METHYLTRANSFERASE"/>
    <property type="match status" value="1"/>
</dbReference>
<dbReference type="SUPFAM" id="SSF53335">
    <property type="entry name" value="S-adenosyl-L-methionine-dependent methyltransferases"/>
    <property type="match status" value="1"/>
</dbReference>
<organism evidence="1 2">
    <name type="scientific">Rugosimonospora africana</name>
    <dbReference type="NCBI Taxonomy" id="556532"/>
    <lineage>
        <taxon>Bacteria</taxon>
        <taxon>Bacillati</taxon>
        <taxon>Actinomycetota</taxon>
        <taxon>Actinomycetes</taxon>
        <taxon>Micromonosporales</taxon>
        <taxon>Micromonosporaceae</taxon>
        <taxon>Rugosimonospora</taxon>
    </lineage>
</organism>
<dbReference type="InterPro" id="IPR008884">
    <property type="entry name" value="TylF_MeTrfase"/>
</dbReference>